<organism evidence="2 3">
    <name type="scientific">Fusobacterium pseudoperiodonticum</name>
    <dbReference type="NCBI Taxonomy" id="2663009"/>
    <lineage>
        <taxon>Bacteria</taxon>
        <taxon>Fusobacteriati</taxon>
        <taxon>Fusobacteriota</taxon>
        <taxon>Fusobacteriia</taxon>
        <taxon>Fusobacteriales</taxon>
        <taxon>Fusobacteriaceae</taxon>
        <taxon>Fusobacterium</taxon>
    </lineage>
</organism>
<dbReference type="Gene3D" id="3.90.930.1">
    <property type="match status" value="1"/>
</dbReference>
<dbReference type="InterPro" id="IPR011652">
    <property type="entry name" value="MORN_2"/>
</dbReference>
<proteinExistence type="predicted"/>
<dbReference type="RefSeq" id="WP_099959434.1">
    <property type="nucleotide sequence ID" value="NZ_PEQY01000001.1"/>
</dbReference>
<sequence>MKKVLLGFLVVIMTLFVACEAKTDYEYKDGVMYENKKPATGTFEFKSGDYKVKSQFVDGVPEGVLEKYYLDGKLMIKDVFEGGEIIQEEIYYKNGNLMGFSDAEGLKMYYDDGQLLMSSTYSTGETILYHENGNPMMEVLNDDVAIYNEDNERLFKAEGGAMVDLGLTMKKLENGSFEVLKGDKLVSTIDANGEITNYLYSTGEKMMTLSDVDALTEFFFKDGTTLMKQYADGKILINYKSGKPLYEVEENNWYIYDEDGNKITSENETVTDIKKIN</sequence>
<evidence type="ECO:0000256" key="1">
    <source>
        <dbReference type="SAM" id="SignalP"/>
    </source>
</evidence>
<dbReference type="EMBL" id="PEQY01000001">
    <property type="protein sequence ID" value="PIM80861.1"/>
    <property type="molecule type" value="Genomic_DNA"/>
</dbReference>
<evidence type="ECO:0000313" key="3">
    <source>
        <dbReference type="Proteomes" id="UP000229011"/>
    </source>
</evidence>
<dbReference type="PROSITE" id="PS51257">
    <property type="entry name" value="PROKAR_LIPOPROTEIN"/>
    <property type="match status" value="1"/>
</dbReference>
<dbReference type="GeneID" id="93328960"/>
<accession>A0A2G9EJN0</accession>
<feature type="signal peptide" evidence="1">
    <location>
        <begin position="1"/>
        <end position="21"/>
    </location>
</feature>
<dbReference type="Pfam" id="PF07661">
    <property type="entry name" value="MORN_2"/>
    <property type="match status" value="1"/>
</dbReference>
<reference evidence="2 3" key="1">
    <citation type="submission" date="2017-11" db="EMBL/GenBank/DDBJ databases">
        <title>Genome sequencing of Fusobacterium periodonticum KCOM 1259.</title>
        <authorList>
            <person name="Kook J.-K."/>
            <person name="Park S.-N."/>
            <person name="Lim Y.K."/>
        </authorList>
    </citation>
    <scope>NUCLEOTIDE SEQUENCE [LARGE SCALE GENOMIC DNA]</scope>
    <source>
        <strain evidence="2 3">KCOM 1259</strain>
    </source>
</reference>
<dbReference type="SUPFAM" id="SSF82185">
    <property type="entry name" value="Histone H3 K4-specific methyltransferase SET7/9 N-terminal domain"/>
    <property type="match status" value="1"/>
</dbReference>
<dbReference type="Proteomes" id="UP000229011">
    <property type="component" value="Unassembled WGS sequence"/>
</dbReference>
<protein>
    <submittedName>
        <fullName evidence="2">Cytoplasmic protein</fullName>
    </submittedName>
</protein>
<comment type="caution">
    <text evidence="2">The sequence shown here is derived from an EMBL/GenBank/DDBJ whole genome shotgun (WGS) entry which is preliminary data.</text>
</comment>
<feature type="chain" id="PRO_5013574011" evidence="1">
    <location>
        <begin position="22"/>
        <end position="277"/>
    </location>
</feature>
<dbReference type="AlphaFoldDB" id="A0A2G9EJN0"/>
<keyword evidence="1" id="KW-0732">Signal</keyword>
<evidence type="ECO:0000313" key="2">
    <source>
        <dbReference type="EMBL" id="PIM80861.1"/>
    </source>
</evidence>
<gene>
    <name evidence="2" type="ORF">CTM71_11060</name>
</gene>
<name>A0A2G9EJN0_9FUSO</name>